<comment type="caution">
    <text evidence="3">The sequence shown here is derived from an EMBL/GenBank/DDBJ whole genome shotgun (WGS) entry which is preliminary data.</text>
</comment>
<name>A0A9W8GBE0_9FUNG</name>
<feature type="region of interest" description="Disordered" evidence="1">
    <location>
        <begin position="112"/>
        <end position="139"/>
    </location>
</feature>
<proteinExistence type="predicted"/>
<evidence type="ECO:0000313" key="3">
    <source>
        <dbReference type="EMBL" id="KAJ2679066.1"/>
    </source>
</evidence>
<reference evidence="3" key="1">
    <citation type="submission" date="2022-07" db="EMBL/GenBank/DDBJ databases">
        <title>Phylogenomic reconstructions and comparative analyses of Kickxellomycotina fungi.</title>
        <authorList>
            <person name="Reynolds N.K."/>
            <person name="Stajich J.E."/>
            <person name="Barry K."/>
            <person name="Grigoriev I.V."/>
            <person name="Crous P."/>
            <person name="Smith M.E."/>
        </authorList>
    </citation>
    <scope>NUCLEOTIDE SEQUENCE</scope>
    <source>
        <strain evidence="3">NRRL 3115</strain>
    </source>
</reference>
<gene>
    <name evidence="3" type="ORF">GGI25_001838</name>
</gene>
<evidence type="ECO:0000256" key="1">
    <source>
        <dbReference type="SAM" id="MobiDB-lite"/>
    </source>
</evidence>
<dbReference type="OrthoDB" id="5540344at2759"/>
<dbReference type="EMBL" id="JANBTW010000015">
    <property type="protein sequence ID" value="KAJ2679066.1"/>
    <property type="molecule type" value="Genomic_DNA"/>
</dbReference>
<feature type="region of interest" description="Disordered" evidence="1">
    <location>
        <begin position="156"/>
        <end position="175"/>
    </location>
</feature>
<evidence type="ECO:0000313" key="4">
    <source>
        <dbReference type="Proteomes" id="UP001151518"/>
    </source>
</evidence>
<protein>
    <recommendedName>
        <fullName evidence="2">Mtf2-like C-terminal domain-containing protein</fullName>
    </recommendedName>
</protein>
<feature type="region of interest" description="Disordered" evidence="1">
    <location>
        <begin position="61"/>
        <end position="99"/>
    </location>
</feature>
<organism evidence="3 4">
    <name type="scientific">Coemansia spiralis</name>
    <dbReference type="NCBI Taxonomy" id="417178"/>
    <lineage>
        <taxon>Eukaryota</taxon>
        <taxon>Fungi</taxon>
        <taxon>Fungi incertae sedis</taxon>
        <taxon>Zoopagomycota</taxon>
        <taxon>Kickxellomycotina</taxon>
        <taxon>Kickxellomycetes</taxon>
        <taxon>Kickxellales</taxon>
        <taxon>Kickxellaceae</taxon>
        <taxon>Coemansia</taxon>
    </lineage>
</organism>
<dbReference type="GO" id="GO:0005739">
    <property type="term" value="C:mitochondrion"/>
    <property type="evidence" value="ECO:0007669"/>
    <property type="project" value="InterPro"/>
</dbReference>
<sequence length="454" mass="51113">MNASRLLASIAIKTTHKQLESYCFYRSQAALQAKGLHTTRFARNSDNEEDTIDLDSIFKLLETPPQKDQNRPSDTAGKPRKDKLAADCQLSSSKNTKDGEDDLDIDDFFKSFTNEKKPQADKPKASYQPRNSKGVKDDEDELDIDDFFKSITSDNTDQVSKLEQPSKHDSLDDYDVDDPMKEFERILSDMAAKNEPVYKKDRPAPLFWENRSNAKSDNFLKQLSPELLFECGPRSSAFSAGKLVGDSAQISPLAARIRKQSGIHKEDKLPIKNKAGAKTRRGITEFAGGKVDKRDMELEQRLLNRLANCTSVPKLTNFVISEIEGDNIAKVKGIVDALPSPVVYAELIRKARELQVPEIAFYVYNRCRNTLDVINKLRVMNADVYEELLTTAWATQQDFTAAAFIIQDAISMGVNVSSRMMRYIDQIIVELEKVYGMPTLANKFTVLKGKANSQ</sequence>
<feature type="compositionally biased region" description="Basic and acidic residues" evidence="1">
    <location>
        <begin position="112"/>
        <end position="124"/>
    </location>
</feature>
<accession>A0A9W8GBE0</accession>
<dbReference type="InterPro" id="IPR043837">
    <property type="entry name" value="Mtf2-like_C"/>
</dbReference>
<feature type="domain" description="Mtf2-like C-terminal" evidence="2">
    <location>
        <begin position="338"/>
        <end position="433"/>
    </location>
</feature>
<dbReference type="AlphaFoldDB" id="A0A9W8GBE0"/>
<dbReference type="Pfam" id="PF19189">
    <property type="entry name" value="Mtf2"/>
    <property type="match status" value="1"/>
</dbReference>
<evidence type="ECO:0000259" key="2">
    <source>
        <dbReference type="Pfam" id="PF19189"/>
    </source>
</evidence>
<dbReference type="Proteomes" id="UP001151518">
    <property type="component" value="Unassembled WGS sequence"/>
</dbReference>